<dbReference type="AlphaFoldDB" id="A0A8X6K539"/>
<sequence length="127" mass="14496">MSASSDTSAFRRVLRKGFTRWTREYFLCSSFITRTIVLLQRDGLQRTFKIKMDWQTVQFNVLGMSMMTVLEMLAVQTQQLQNAVSVGHPTTAPNFSSLCFLSEQATVHDYIPHSMSQTSNLYLQDSG</sequence>
<protein>
    <submittedName>
        <fullName evidence="1">Uncharacterized protein</fullName>
    </submittedName>
</protein>
<dbReference type="Proteomes" id="UP000887116">
    <property type="component" value="Unassembled WGS sequence"/>
</dbReference>
<dbReference type="EMBL" id="BMAO01039442">
    <property type="protein sequence ID" value="GFR31461.1"/>
    <property type="molecule type" value="Genomic_DNA"/>
</dbReference>
<name>A0A8X6K539_TRICU</name>
<proteinExistence type="predicted"/>
<organism evidence="1 2">
    <name type="scientific">Trichonephila clavata</name>
    <name type="common">Joro spider</name>
    <name type="synonym">Nephila clavata</name>
    <dbReference type="NCBI Taxonomy" id="2740835"/>
    <lineage>
        <taxon>Eukaryota</taxon>
        <taxon>Metazoa</taxon>
        <taxon>Ecdysozoa</taxon>
        <taxon>Arthropoda</taxon>
        <taxon>Chelicerata</taxon>
        <taxon>Arachnida</taxon>
        <taxon>Araneae</taxon>
        <taxon>Araneomorphae</taxon>
        <taxon>Entelegynae</taxon>
        <taxon>Araneoidea</taxon>
        <taxon>Nephilidae</taxon>
        <taxon>Trichonephila</taxon>
    </lineage>
</organism>
<evidence type="ECO:0000313" key="2">
    <source>
        <dbReference type="Proteomes" id="UP000887116"/>
    </source>
</evidence>
<keyword evidence="2" id="KW-1185">Reference proteome</keyword>
<comment type="caution">
    <text evidence="1">The sequence shown here is derived from an EMBL/GenBank/DDBJ whole genome shotgun (WGS) entry which is preliminary data.</text>
</comment>
<gene>
    <name evidence="1" type="ORF">TNCT_274701</name>
</gene>
<evidence type="ECO:0000313" key="1">
    <source>
        <dbReference type="EMBL" id="GFR31461.1"/>
    </source>
</evidence>
<accession>A0A8X6K539</accession>
<reference evidence="1" key="1">
    <citation type="submission" date="2020-07" db="EMBL/GenBank/DDBJ databases">
        <title>Multicomponent nature underlies the extraordinary mechanical properties of spider dragline silk.</title>
        <authorList>
            <person name="Kono N."/>
            <person name="Nakamura H."/>
            <person name="Mori M."/>
            <person name="Yoshida Y."/>
            <person name="Ohtoshi R."/>
            <person name="Malay A.D."/>
            <person name="Moran D.A.P."/>
            <person name="Tomita M."/>
            <person name="Numata K."/>
            <person name="Arakawa K."/>
        </authorList>
    </citation>
    <scope>NUCLEOTIDE SEQUENCE</scope>
</reference>